<dbReference type="STRING" id="2070753.A0A3A2ZQ10"/>
<evidence type="ECO:0000313" key="4">
    <source>
        <dbReference type="EMBL" id="RJE21444.1"/>
    </source>
</evidence>
<accession>A0A3A2ZQ10</accession>
<keyword evidence="2" id="KW-0732">Signal</keyword>
<feature type="domain" description="Beta-lactamase-related" evidence="3">
    <location>
        <begin position="48"/>
        <end position="361"/>
    </location>
</feature>
<dbReference type="PANTHER" id="PTHR46825:SF9">
    <property type="entry name" value="BETA-LACTAMASE-RELATED DOMAIN-CONTAINING PROTEIN"/>
    <property type="match status" value="1"/>
</dbReference>
<dbReference type="OrthoDB" id="5946976at2759"/>
<keyword evidence="5" id="KW-1185">Reference proteome</keyword>
<proteinExistence type="inferred from homology"/>
<evidence type="ECO:0000259" key="3">
    <source>
        <dbReference type="Pfam" id="PF00144"/>
    </source>
</evidence>
<dbReference type="AlphaFoldDB" id="A0A3A2ZQ10"/>
<evidence type="ECO:0000256" key="2">
    <source>
        <dbReference type="SAM" id="SignalP"/>
    </source>
</evidence>
<protein>
    <submittedName>
        <fullName evidence="4">Beta-lactamase</fullName>
    </submittedName>
</protein>
<comment type="caution">
    <text evidence="4">The sequence shown here is derived from an EMBL/GenBank/DDBJ whole genome shotgun (WGS) entry which is preliminary data.</text>
</comment>
<name>A0A3A2ZQ10_9EURO</name>
<comment type="similarity">
    <text evidence="1">Belongs to the peptidase S12 family.</text>
</comment>
<dbReference type="InterPro" id="IPR050491">
    <property type="entry name" value="AmpC-like"/>
</dbReference>
<feature type="chain" id="PRO_5017280890" evidence="2">
    <location>
        <begin position="17"/>
        <end position="535"/>
    </location>
</feature>
<organism evidence="4 5">
    <name type="scientific">Aspergillus sclerotialis</name>
    <dbReference type="NCBI Taxonomy" id="2070753"/>
    <lineage>
        <taxon>Eukaryota</taxon>
        <taxon>Fungi</taxon>
        <taxon>Dikarya</taxon>
        <taxon>Ascomycota</taxon>
        <taxon>Pezizomycotina</taxon>
        <taxon>Eurotiomycetes</taxon>
        <taxon>Eurotiomycetidae</taxon>
        <taxon>Eurotiales</taxon>
        <taxon>Aspergillaceae</taxon>
        <taxon>Aspergillus</taxon>
        <taxon>Aspergillus subgen. Polypaecilum</taxon>
    </lineage>
</organism>
<dbReference type="Proteomes" id="UP000266188">
    <property type="component" value="Unassembled WGS sequence"/>
</dbReference>
<dbReference type="InterPro" id="IPR012338">
    <property type="entry name" value="Beta-lactam/transpept-like"/>
</dbReference>
<dbReference type="SUPFAM" id="SSF56601">
    <property type="entry name" value="beta-lactamase/transpeptidase-like"/>
    <property type="match status" value="1"/>
</dbReference>
<dbReference type="Gene3D" id="3.40.710.10">
    <property type="entry name" value="DD-peptidase/beta-lactamase superfamily"/>
    <property type="match status" value="1"/>
</dbReference>
<evidence type="ECO:0000313" key="5">
    <source>
        <dbReference type="Proteomes" id="UP000266188"/>
    </source>
</evidence>
<dbReference type="InterPro" id="IPR001466">
    <property type="entry name" value="Beta-lactam-related"/>
</dbReference>
<dbReference type="PANTHER" id="PTHR46825">
    <property type="entry name" value="D-ALANYL-D-ALANINE-CARBOXYPEPTIDASE/ENDOPEPTIDASE AMPH"/>
    <property type="match status" value="1"/>
</dbReference>
<dbReference type="EMBL" id="MVGC01000228">
    <property type="protein sequence ID" value="RJE21444.1"/>
    <property type="molecule type" value="Genomic_DNA"/>
</dbReference>
<gene>
    <name evidence="4" type="ORF">PHISCL_06225</name>
</gene>
<evidence type="ECO:0000256" key="1">
    <source>
        <dbReference type="ARBA" id="ARBA00038215"/>
    </source>
</evidence>
<reference evidence="5" key="1">
    <citation type="submission" date="2017-02" db="EMBL/GenBank/DDBJ databases">
        <authorList>
            <person name="Tafer H."/>
            <person name="Lopandic K."/>
        </authorList>
    </citation>
    <scope>NUCLEOTIDE SEQUENCE [LARGE SCALE GENOMIC DNA]</scope>
    <source>
        <strain evidence="5">CBS 366.77</strain>
    </source>
</reference>
<dbReference type="Pfam" id="PF00144">
    <property type="entry name" value="Beta-lactamase"/>
    <property type="match status" value="1"/>
</dbReference>
<sequence>MLSQLVFSGLLALSLAAQQQPLKSGKQPLTPFDDAFNEKVEWVCDHFDIPGLGIAVVKNETIYSKGYGQSNIQKSQPVTEHTLFFTGSTTKAHTAAAISLLVDDNENYPSIQWDTPVHTIIPEDFVLNNTWSTTHITISDILSHRSGLPRHDFVWNANISLQEAVRSMRYLPLTAEPRTQWQYCNLMYMAAAHLVESVTGLSIHDFLKERIWKPLNMSETYLSVPEARKAERHISEGYYITQDGVLKSTNQANTDTIRGAGNILSSVSDYAKWIFAILHRKQPISEAGYNALFSAHSIMLGNTQKPYQSPPLYGFGWMSQTYAGETIVYHDGSQFGYGAAVLMIPGRKFGLVILGNNMNGIAAGANVLAFHLVDELLGVKDEDRFDWAEIGDAMMNGTHLPSNVIPVLYPSTPDPPLPNPLLLSAYEGTYTHPAYPDLQVSLICPPEAPKLNETDRKFPHLCASFMNPSKYTPDMVLGLYHVTGTFWAQIVDFWGLPVVSRVEFRIEAEGTASWMGIEVEPMMAVKGEKIWWRRV</sequence>
<feature type="signal peptide" evidence="2">
    <location>
        <begin position="1"/>
        <end position="16"/>
    </location>
</feature>